<dbReference type="RefSeq" id="WP_162450202.1">
    <property type="nucleotide sequence ID" value="NZ_WLZY01000003.1"/>
</dbReference>
<feature type="compositionally biased region" description="Acidic residues" evidence="1">
    <location>
        <begin position="30"/>
        <end position="79"/>
    </location>
</feature>
<dbReference type="AlphaFoldDB" id="A0A7K3M2I9"/>
<keyword evidence="2" id="KW-0732">Signal</keyword>
<evidence type="ECO:0000313" key="4">
    <source>
        <dbReference type="Proteomes" id="UP000460435"/>
    </source>
</evidence>
<evidence type="ECO:0000313" key="3">
    <source>
        <dbReference type="EMBL" id="NDL57496.1"/>
    </source>
</evidence>
<feature type="chain" id="PRO_5038446709" description="Lipoprotein" evidence="2">
    <location>
        <begin position="24"/>
        <end position="204"/>
    </location>
</feature>
<organism evidence="3 4">
    <name type="scientific">Phytoactinopolyspora mesophila</name>
    <dbReference type="NCBI Taxonomy" id="2650750"/>
    <lineage>
        <taxon>Bacteria</taxon>
        <taxon>Bacillati</taxon>
        <taxon>Actinomycetota</taxon>
        <taxon>Actinomycetes</taxon>
        <taxon>Jiangellales</taxon>
        <taxon>Jiangellaceae</taxon>
        <taxon>Phytoactinopolyspora</taxon>
    </lineage>
</organism>
<dbReference type="Proteomes" id="UP000460435">
    <property type="component" value="Unassembled WGS sequence"/>
</dbReference>
<feature type="region of interest" description="Disordered" evidence="1">
    <location>
        <begin position="19"/>
        <end position="89"/>
    </location>
</feature>
<keyword evidence="4" id="KW-1185">Reference proteome</keyword>
<gene>
    <name evidence="3" type="ORF">F7O44_10465</name>
</gene>
<evidence type="ECO:0008006" key="5">
    <source>
        <dbReference type="Google" id="ProtNLM"/>
    </source>
</evidence>
<comment type="caution">
    <text evidence="3">The sequence shown here is derived from an EMBL/GenBank/DDBJ whole genome shotgun (WGS) entry which is preliminary data.</text>
</comment>
<name>A0A7K3M2I9_9ACTN</name>
<reference evidence="3 4" key="1">
    <citation type="submission" date="2019-11" db="EMBL/GenBank/DDBJ databases">
        <authorList>
            <person name="Li X.-J."/>
            <person name="Feng X.-M."/>
        </authorList>
    </citation>
    <scope>NUCLEOTIDE SEQUENCE [LARGE SCALE GENOMIC DNA]</scope>
    <source>
        <strain evidence="3 4">XMNu-373</strain>
    </source>
</reference>
<accession>A0A7K3M2I9</accession>
<feature type="signal peptide" evidence="2">
    <location>
        <begin position="1"/>
        <end position="23"/>
    </location>
</feature>
<dbReference type="EMBL" id="WLZY01000003">
    <property type="protein sequence ID" value="NDL57496.1"/>
    <property type="molecule type" value="Genomic_DNA"/>
</dbReference>
<dbReference type="PROSITE" id="PS51257">
    <property type="entry name" value="PROKAR_LIPOPROTEIN"/>
    <property type="match status" value="1"/>
</dbReference>
<proteinExistence type="predicted"/>
<evidence type="ECO:0000256" key="2">
    <source>
        <dbReference type="SAM" id="SignalP"/>
    </source>
</evidence>
<evidence type="ECO:0000256" key="1">
    <source>
        <dbReference type="SAM" id="MobiDB-lite"/>
    </source>
</evidence>
<protein>
    <recommendedName>
        <fullName evidence="5">Lipoprotein</fullName>
    </recommendedName>
</protein>
<sequence>MRTTRLRRALATAAIPVLMTATAGGCGNDDAADSPDPTDEAAADADPTEDDPDEPADDDADAAPEDEPAEDDATDDEPDAAGGGSDSGAACADMIQAREMVNDIQALFDAGDMDAVASGFHNAREKLNAADVPEDIQADWQLATDLVETFVAAIEDAGGDVEEAMATLFVELDLDEVAEQEAAEDRVHDYLADECGVDLPVVRD</sequence>